<evidence type="ECO:0000313" key="2">
    <source>
        <dbReference type="Proteomes" id="UP000441399"/>
    </source>
</evidence>
<sequence>MNLATIPDHVWYLMAQKAQILELALRGFADQSDVRQHLETQDEAAAPYLHATHT</sequence>
<reference evidence="1 2" key="1">
    <citation type="submission" date="2019-11" db="EMBL/GenBank/DDBJ databases">
        <authorList>
            <person name="Holert J."/>
        </authorList>
    </citation>
    <scope>NUCLEOTIDE SEQUENCE [LARGE SCALE GENOMIC DNA]</scope>
    <source>
        <strain evidence="1">SB11_3</strain>
    </source>
</reference>
<dbReference type="AlphaFoldDB" id="A0A5S9QFW0"/>
<gene>
    <name evidence="1" type="ORF">OPDIPICF_01839</name>
</gene>
<dbReference type="Proteomes" id="UP000441399">
    <property type="component" value="Unassembled WGS sequence"/>
</dbReference>
<dbReference type="EMBL" id="CACSIO010000023">
    <property type="protein sequence ID" value="CAA0116321.1"/>
    <property type="molecule type" value="Genomic_DNA"/>
</dbReference>
<organism evidence="1 2">
    <name type="scientific">BD1-7 clade bacterium</name>
    <dbReference type="NCBI Taxonomy" id="2029982"/>
    <lineage>
        <taxon>Bacteria</taxon>
        <taxon>Pseudomonadati</taxon>
        <taxon>Pseudomonadota</taxon>
        <taxon>Gammaproteobacteria</taxon>
        <taxon>Cellvibrionales</taxon>
        <taxon>Spongiibacteraceae</taxon>
        <taxon>BD1-7 clade</taxon>
    </lineage>
</organism>
<keyword evidence="2" id="KW-1185">Reference proteome</keyword>
<name>A0A5S9QFW0_9GAMM</name>
<protein>
    <submittedName>
        <fullName evidence="1">Uncharacterized protein</fullName>
    </submittedName>
</protein>
<evidence type="ECO:0000313" key="1">
    <source>
        <dbReference type="EMBL" id="CAA0116321.1"/>
    </source>
</evidence>
<proteinExistence type="predicted"/>
<accession>A0A5S9QFW0</accession>